<dbReference type="OrthoDB" id="2018133at2759"/>
<dbReference type="STRING" id="5539.A0A3E2GXM5"/>
<dbReference type="GO" id="GO:0003824">
    <property type="term" value="F:catalytic activity"/>
    <property type="evidence" value="ECO:0007669"/>
    <property type="project" value="InterPro"/>
</dbReference>
<evidence type="ECO:0008006" key="6">
    <source>
        <dbReference type="Google" id="ProtNLM"/>
    </source>
</evidence>
<comment type="similarity">
    <text evidence="1 2">Belongs to the enoyl-CoA hydratase/isomerase family.</text>
</comment>
<gene>
    <name evidence="4" type="ORF">B7463_g10433</name>
</gene>
<dbReference type="Gene3D" id="1.10.287.2460">
    <property type="match status" value="1"/>
</dbReference>
<dbReference type="PROSITE" id="PS00166">
    <property type="entry name" value="ENOYL_COA_HYDRATASE"/>
    <property type="match status" value="1"/>
</dbReference>
<reference evidence="4 5" key="1">
    <citation type="submission" date="2018-05" db="EMBL/GenBank/DDBJ databases">
        <title>Draft genome sequence of Scytalidium lignicola DSM 105466, a ubiquitous saprotrophic fungus.</title>
        <authorList>
            <person name="Buettner E."/>
            <person name="Gebauer A.M."/>
            <person name="Hofrichter M."/>
            <person name="Liers C."/>
            <person name="Kellner H."/>
        </authorList>
    </citation>
    <scope>NUCLEOTIDE SEQUENCE [LARGE SCALE GENOMIC DNA]</scope>
    <source>
        <strain evidence="4 5">DSM 105466</strain>
    </source>
</reference>
<organism evidence="4 5">
    <name type="scientific">Scytalidium lignicola</name>
    <name type="common">Hyphomycete</name>
    <dbReference type="NCBI Taxonomy" id="5539"/>
    <lineage>
        <taxon>Eukaryota</taxon>
        <taxon>Fungi</taxon>
        <taxon>Dikarya</taxon>
        <taxon>Ascomycota</taxon>
        <taxon>Pezizomycotina</taxon>
        <taxon>Leotiomycetes</taxon>
        <taxon>Leotiomycetes incertae sedis</taxon>
        <taxon>Scytalidium</taxon>
    </lineage>
</organism>
<evidence type="ECO:0000256" key="3">
    <source>
        <dbReference type="SAM" id="MobiDB-lite"/>
    </source>
</evidence>
<comment type="caution">
    <text evidence="4">The sequence shown here is derived from an EMBL/GenBank/DDBJ whole genome shotgun (WGS) entry which is preliminary data.</text>
</comment>
<evidence type="ECO:0000256" key="2">
    <source>
        <dbReference type="RuleBase" id="RU003707"/>
    </source>
</evidence>
<dbReference type="NCBIfam" id="NF006108">
    <property type="entry name" value="PRK08259.1"/>
    <property type="match status" value="1"/>
</dbReference>
<dbReference type="InterPro" id="IPR029045">
    <property type="entry name" value="ClpP/crotonase-like_dom_sf"/>
</dbReference>
<proteinExistence type="inferred from homology"/>
<evidence type="ECO:0000313" key="5">
    <source>
        <dbReference type="Proteomes" id="UP000258309"/>
    </source>
</evidence>
<dbReference type="InterPro" id="IPR001753">
    <property type="entry name" value="Enoyl-CoA_hydra/iso"/>
</dbReference>
<accession>A0A3E2GXM5</accession>
<dbReference type="AlphaFoldDB" id="A0A3E2GXM5"/>
<feature type="non-terminal residue" evidence="4">
    <location>
        <position position="293"/>
    </location>
</feature>
<dbReference type="Proteomes" id="UP000258309">
    <property type="component" value="Unassembled WGS sequence"/>
</dbReference>
<dbReference type="InterPro" id="IPR018376">
    <property type="entry name" value="Enoyl-CoA_hyd/isom_CS"/>
</dbReference>
<feature type="non-terminal residue" evidence="4">
    <location>
        <position position="1"/>
    </location>
</feature>
<dbReference type="PANTHER" id="PTHR43802:SF1">
    <property type="entry name" value="IP11341P-RELATED"/>
    <property type="match status" value="1"/>
</dbReference>
<feature type="region of interest" description="Disordered" evidence="3">
    <location>
        <begin position="92"/>
        <end position="111"/>
    </location>
</feature>
<dbReference type="Pfam" id="PF00378">
    <property type="entry name" value="ECH_1"/>
    <property type="match status" value="1"/>
</dbReference>
<dbReference type="EMBL" id="NCSJ02000297">
    <property type="protein sequence ID" value="RFU25904.1"/>
    <property type="molecule type" value="Genomic_DNA"/>
</dbReference>
<dbReference type="PANTHER" id="PTHR43802">
    <property type="entry name" value="ENOYL-COA HYDRATASE"/>
    <property type="match status" value="1"/>
</dbReference>
<dbReference type="OMA" id="PKTDSWH"/>
<dbReference type="SUPFAM" id="SSF52096">
    <property type="entry name" value="ClpP/crotonase"/>
    <property type="match status" value="1"/>
</dbReference>
<sequence length="293" mass="31791">MSPPDLTESDHGVEADVVVVKTTLNGITTISINRAHRRNAVDGLTAKKLTEAFLQFENDDTQKVCVFHGEHGTFCAGFDLHEVAKLQQVGSDYKGPRVSPHERVQGRNIGPIGPSRMQIRKPVIAAVSGYAVAGGLELSLVADIRVAEETAVFGVFCRRFGVPLIDGGTVRLQAIVGLGRALDMILTGRPVGAQEALTMGLANRVVPQGKSLEEAYKIAELLLQFPQGCMNIDRTSCYYAAYNATSFEDALSHEYDEGIKVINIESVAGATRFSNGEGRHGKFPEEEVRHEKL</sequence>
<evidence type="ECO:0000313" key="4">
    <source>
        <dbReference type="EMBL" id="RFU25904.1"/>
    </source>
</evidence>
<evidence type="ECO:0000256" key="1">
    <source>
        <dbReference type="ARBA" id="ARBA00005254"/>
    </source>
</evidence>
<keyword evidence="5" id="KW-1185">Reference proteome</keyword>
<protein>
    <recommendedName>
        <fullName evidence="6">Enoyl-CoA hydratase</fullName>
    </recommendedName>
</protein>
<name>A0A3E2GXM5_SCYLI</name>
<dbReference type="CDD" id="cd06558">
    <property type="entry name" value="crotonase-like"/>
    <property type="match status" value="1"/>
</dbReference>
<dbReference type="Gene3D" id="3.90.226.10">
    <property type="entry name" value="2-enoyl-CoA Hydratase, Chain A, domain 1"/>
    <property type="match status" value="1"/>
</dbReference>